<feature type="region of interest" description="Disordered" evidence="1">
    <location>
        <begin position="51"/>
        <end position="76"/>
    </location>
</feature>
<evidence type="ECO:0000256" key="1">
    <source>
        <dbReference type="SAM" id="MobiDB-lite"/>
    </source>
</evidence>
<comment type="caution">
    <text evidence="2">The sequence shown here is derived from an EMBL/GenBank/DDBJ whole genome shotgun (WGS) entry which is preliminary data.</text>
</comment>
<proteinExistence type="predicted"/>
<reference evidence="2" key="1">
    <citation type="submission" date="2023-08" db="EMBL/GenBank/DDBJ databases">
        <title>Emergence of clinically-relevant ST2 carbapenem-resistant Acinetobacter baumannii strains in hospital sewages in Zhejiang, East of China.</title>
        <authorList>
            <person name="Kaichao C."/>
            <person name="Zhang R."/>
        </authorList>
    </citation>
    <scope>NUCLEOTIDE SEQUENCE</scope>
    <source>
        <strain evidence="2">M-SY-60</strain>
    </source>
</reference>
<accession>A0AAW8JHH5</accession>
<evidence type="ECO:0000313" key="2">
    <source>
        <dbReference type="EMBL" id="MDQ9071080.1"/>
    </source>
</evidence>
<sequence>MLSTGRDFEYLRSEFDIPRLKALNAYQSKVPPVEVGVQRLCRLIEAFMGIEDSSNQQNDDEDDDLFSDLANFPQGG</sequence>
<dbReference type="EMBL" id="JAVIDA010000006">
    <property type="protein sequence ID" value="MDQ9071080.1"/>
    <property type="molecule type" value="Genomic_DNA"/>
</dbReference>
<gene>
    <name evidence="2" type="ORF">RFH51_06370</name>
</gene>
<protein>
    <submittedName>
        <fullName evidence="2">Uncharacterized protein</fullName>
    </submittedName>
</protein>
<evidence type="ECO:0000313" key="3">
    <source>
        <dbReference type="Proteomes" id="UP001243195"/>
    </source>
</evidence>
<name>A0AAW8JHH5_9GAMM</name>
<dbReference type="RefSeq" id="WP_308955600.1">
    <property type="nucleotide sequence ID" value="NZ_JAVICY010000005.1"/>
</dbReference>
<dbReference type="AlphaFoldDB" id="A0AAW8JHH5"/>
<dbReference type="Proteomes" id="UP001243195">
    <property type="component" value="Unassembled WGS sequence"/>
</dbReference>
<organism evidence="2 3">
    <name type="scientific">Acinetobacter gerneri</name>
    <dbReference type="NCBI Taxonomy" id="202952"/>
    <lineage>
        <taxon>Bacteria</taxon>
        <taxon>Pseudomonadati</taxon>
        <taxon>Pseudomonadota</taxon>
        <taxon>Gammaproteobacteria</taxon>
        <taxon>Moraxellales</taxon>
        <taxon>Moraxellaceae</taxon>
        <taxon>Acinetobacter</taxon>
    </lineage>
</organism>